<name>A0A136Q8J5_9FIRM</name>
<gene>
    <name evidence="1" type="ORF">HMPREF3293_00179</name>
</gene>
<dbReference type="RefSeq" id="WP_207646510.1">
    <property type="nucleotide sequence ID" value="NZ_LWGY01000016.1"/>
</dbReference>
<evidence type="ECO:0000313" key="1">
    <source>
        <dbReference type="EMBL" id="KXK66967.1"/>
    </source>
</evidence>
<keyword evidence="2" id="KW-1185">Reference proteome</keyword>
<protein>
    <recommendedName>
        <fullName evidence="3">Toxin-antitoxin system, antitoxin component, Xre domain protein</fullName>
    </recommendedName>
</protein>
<evidence type="ECO:0008006" key="3">
    <source>
        <dbReference type="Google" id="ProtNLM"/>
    </source>
</evidence>
<dbReference type="STRING" id="626937.HMPREF3293_00179"/>
<dbReference type="Proteomes" id="UP000070366">
    <property type="component" value="Unassembled WGS sequence"/>
</dbReference>
<reference evidence="1 2" key="1">
    <citation type="submission" date="2016-02" db="EMBL/GenBank/DDBJ databases">
        <authorList>
            <person name="Wen L."/>
            <person name="He K."/>
            <person name="Yang H."/>
        </authorList>
    </citation>
    <scope>NUCLEOTIDE SEQUENCE [LARGE SCALE GENOMIC DNA]</scope>
    <source>
        <strain evidence="1 2">DSM 22607</strain>
    </source>
</reference>
<sequence length="54" mass="6108">MEVNYYSKKGGEDMIQAWTADVVARMHMAKIQKKQLAREAGYTPEYLGMILGGK</sequence>
<organism evidence="1 2">
    <name type="scientific">Christensenella minuta</name>
    <dbReference type="NCBI Taxonomy" id="626937"/>
    <lineage>
        <taxon>Bacteria</taxon>
        <taxon>Bacillati</taxon>
        <taxon>Bacillota</taxon>
        <taxon>Clostridia</taxon>
        <taxon>Christensenellales</taxon>
        <taxon>Christensenellaceae</taxon>
        <taxon>Christensenella</taxon>
    </lineage>
</organism>
<accession>A0A136Q8J5</accession>
<proteinExistence type="predicted"/>
<dbReference type="EMBL" id="LSZW01000015">
    <property type="protein sequence ID" value="KXK66967.1"/>
    <property type="molecule type" value="Genomic_DNA"/>
</dbReference>
<comment type="caution">
    <text evidence="1">The sequence shown here is derived from an EMBL/GenBank/DDBJ whole genome shotgun (WGS) entry which is preliminary data.</text>
</comment>
<evidence type="ECO:0000313" key="2">
    <source>
        <dbReference type="Proteomes" id="UP000070366"/>
    </source>
</evidence>
<dbReference type="AlphaFoldDB" id="A0A136Q8J5"/>